<comment type="function">
    <text evidence="1 10">Part of cytochrome c oxidase, its function is unknown.</text>
</comment>
<organism evidence="12 13">
    <name type="scientific">Brachybacterium hainanense</name>
    <dbReference type="NCBI Taxonomy" id="1541174"/>
    <lineage>
        <taxon>Bacteria</taxon>
        <taxon>Bacillati</taxon>
        <taxon>Actinomycetota</taxon>
        <taxon>Actinomycetes</taxon>
        <taxon>Micrococcales</taxon>
        <taxon>Dermabacteraceae</taxon>
        <taxon>Brachybacterium</taxon>
    </lineage>
</organism>
<comment type="subcellular location">
    <subcellularLocation>
        <location evidence="2">Cell membrane</location>
        <topology evidence="2">Multi-pass membrane protein</topology>
    </subcellularLocation>
</comment>
<keyword evidence="5 11" id="KW-0812">Transmembrane</keyword>
<gene>
    <name evidence="12" type="ORF">ACFFF6_15525</name>
</gene>
<dbReference type="EMBL" id="JBHLSV010000023">
    <property type="protein sequence ID" value="MFC0675375.1"/>
    <property type="molecule type" value="Genomic_DNA"/>
</dbReference>
<comment type="catalytic activity">
    <reaction evidence="9 10">
        <text>4 Fe(II)-[cytochrome c] + O2 + 8 H(+)(in) = 4 Fe(III)-[cytochrome c] + 2 H2O + 4 H(+)(out)</text>
        <dbReference type="Rhea" id="RHEA:11436"/>
        <dbReference type="Rhea" id="RHEA-COMP:10350"/>
        <dbReference type="Rhea" id="RHEA-COMP:14399"/>
        <dbReference type="ChEBI" id="CHEBI:15377"/>
        <dbReference type="ChEBI" id="CHEBI:15378"/>
        <dbReference type="ChEBI" id="CHEBI:15379"/>
        <dbReference type="ChEBI" id="CHEBI:29033"/>
        <dbReference type="ChEBI" id="CHEBI:29034"/>
        <dbReference type="EC" id="7.1.1.9"/>
    </reaction>
</comment>
<evidence type="ECO:0000256" key="6">
    <source>
        <dbReference type="ARBA" id="ARBA00022967"/>
    </source>
</evidence>
<feature type="transmembrane region" description="Helical" evidence="11">
    <location>
        <begin position="111"/>
        <end position="129"/>
    </location>
</feature>
<evidence type="ECO:0000256" key="10">
    <source>
        <dbReference type="PIRNR" id="PIRNR017385"/>
    </source>
</evidence>
<dbReference type="PIRSF" id="PIRSF017385">
    <property type="entry name" value="CtaF"/>
    <property type="match status" value="1"/>
</dbReference>
<evidence type="ECO:0000256" key="9">
    <source>
        <dbReference type="ARBA" id="ARBA00047816"/>
    </source>
</evidence>
<name>A0ABV6REE3_9MICO</name>
<reference evidence="12 13" key="1">
    <citation type="submission" date="2024-09" db="EMBL/GenBank/DDBJ databases">
        <authorList>
            <person name="Sun Q."/>
            <person name="Mori K."/>
        </authorList>
    </citation>
    <scope>NUCLEOTIDE SEQUENCE [LARGE SCALE GENOMIC DNA]</scope>
    <source>
        <strain evidence="12 13">CICC 10874</strain>
    </source>
</reference>
<protein>
    <recommendedName>
        <fullName evidence="10">Cytochrome c oxidase polypeptide 4</fullName>
        <ecNumber evidence="10">7.1.1.9</ecNumber>
    </recommendedName>
    <alternativeName>
        <fullName evidence="10">Cytochrome aa3 subunit 4</fullName>
    </alternativeName>
    <alternativeName>
        <fullName evidence="10">Cytochrome c oxidase polypeptide IV</fullName>
    </alternativeName>
</protein>
<dbReference type="Pfam" id="PF12270">
    <property type="entry name" value="Cyt_c_ox_IV"/>
    <property type="match status" value="1"/>
</dbReference>
<evidence type="ECO:0000256" key="4">
    <source>
        <dbReference type="ARBA" id="ARBA00022475"/>
    </source>
</evidence>
<evidence type="ECO:0000256" key="2">
    <source>
        <dbReference type="ARBA" id="ARBA00004651"/>
    </source>
</evidence>
<comment type="similarity">
    <text evidence="3 10">Belongs to the cytochrome c oxidase bacterial subunit CtaF family.</text>
</comment>
<dbReference type="Proteomes" id="UP001589793">
    <property type="component" value="Unassembled WGS sequence"/>
</dbReference>
<keyword evidence="13" id="KW-1185">Reference proteome</keyword>
<comment type="subunit">
    <text evidence="10">Associates with subunits I, II and III to form cytochrome c oxidase.</text>
</comment>
<feature type="transmembrane region" description="Helical" evidence="11">
    <location>
        <begin position="33"/>
        <end position="54"/>
    </location>
</feature>
<evidence type="ECO:0000256" key="7">
    <source>
        <dbReference type="ARBA" id="ARBA00022989"/>
    </source>
</evidence>
<keyword evidence="7 11" id="KW-1133">Transmembrane helix</keyword>
<evidence type="ECO:0000256" key="11">
    <source>
        <dbReference type="SAM" id="Phobius"/>
    </source>
</evidence>
<dbReference type="RefSeq" id="WP_376982362.1">
    <property type="nucleotide sequence ID" value="NZ_JBHLSV010000023.1"/>
</dbReference>
<evidence type="ECO:0000256" key="1">
    <source>
        <dbReference type="ARBA" id="ARBA00002536"/>
    </source>
</evidence>
<comment type="caution">
    <text evidence="12">The sequence shown here is derived from an EMBL/GenBank/DDBJ whole genome shotgun (WGS) entry which is preliminary data.</text>
</comment>
<evidence type="ECO:0000256" key="8">
    <source>
        <dbReference type="ARBA" id="ARBA00023136"/>
    </source>
</evidence>
<evidence type="ECO:0000313" key="12">
    <source>
        <dbReference type="EMBL" id="MFC0675375.1"/>
    </source>
</evidence>
<evidence type="ECO:0000313" key="13">
    <source>
        <dbReference type="Proteomes" id="UP001589793"/>
    </source>
</evidence>
<keyword evidence="6 10" id="KW-1278">Translocase</keyword>
<dbReference type="EC" id="7.1.1.9" evidence="10"/>
<dbReference type="InterPro" id="IPR021050">
    <property type="entry name" value="Cyt_c_oxidase_su4_actinobac"/>
</dbReference>
<proteinExistence type="inferred from homology"/>
<sequence>MRTSSRMFWILALFFLIVTVAYGLITGFRSPTGIEMVGFPAFIMATLLAALLALTTQITAKKHAGQPEDNEDGEVSDQAGVQGSFAPYSWWPLWTALGCAFAFLGVAAGWWILYIGLVPVIVGVVGWVMEFSRKEHAH</sequence>
<evidence type="ECO:0000256" key="3">
    <source>
        <dbReference type="ARBA" id="ARBA00006870"/>
    </source>
</evidence>
<evidence type="ECO:0000256" key="5">
    <source>
        <dbReference type="ARBA" id="ARBA00022692"/>
    </source>
</evidence>
<keyword evidence="8 10" id="KW-0472">Membrane</keyword>
<accession>A0ABV6REE3</accession>
<keyword evidence="4 10" id="KW-1003">Cell membrane</keyword>